<feature type="domain" description="DUF4326" evidence="1">
    <location>
        <begin position="12"/>
        <end position="134"/>
    </location>
</feature>
<keyword evidence="3" id="KW-1185">Reference proteome</keyword>
<evidence type="ECO:0000313" key="3">
    <source>
        <dbReference type="Proteomes" id="UP000182229"/>
    </source>
</evidence>
<reference evidence="3" key="1">
    <citation type="submission" date="2016-11" db="EMBL/GenBank/DDBJ databases">
        <authorList>
            <person name="Shukria A."/>
            <person name="Stevens D.C."/>
        </authorList>
    </citation>
    <scope>NUCLEOTIDE SEQUENCE [LARGE SCALE GENOMIC DNA]</scope>
    <source>
        <strain evidence="3">Cbfe23</strain>
    </source>
</reference>
<comment type="caution">
    <text evidence="2">The sequence shown here is derived from an EMBL/GenBank/DDBJ whole genome shotgun (WGS) entry which is preliminary data.</text>
</comment>
<dbReference type="InterPro" id="IPR025475">
    <property type="entry name" value="DUF4326"/>
</dbReference>
<dbReference type="OrthoDB" id="3483205at2"/>
<evidence type="ECO:0000313" key="2">
    <source>
        <dbReference type="EMBL" id="OJH40372.1"/>
    </source>
</evidence>
<dbReference type="Proteomes" id="UP000182229">
    <property type="component" value="Unassembled WGS sequence"/>
</dbReference>
<accession>A0A1L9BDN2</accession>
<dbReference type="Pfam" id="PF14216">
    <property type="entry name" value="DUF4326"/>
    <property type="match status" value="1"/>
</dbReference>
<protein>
    <recommendedName>
        <fullName evidence="1">DUF4326 domain-containing protein</fullName>
    </recommendedName>
</protein>
<organism evidence="2 3">
    <name type="scientific">Cystobacter ferrugineus</name>
    <dbReference type="NCBI Taxonomy" id="83449"/>
    <lineage>
        <taxon>Bacteria</taxon>
        <taxon>Pseudomonadati</taxon>
        <taxon>Myxococcota</taxon>
        <taxon>Myxococcia</taxon>
        <taxon>Myxococcales</taxon>
        <taxon>Cystobacterineae</taxon>
        <taxon>Archangiaceae</taxon>
        <taxon>Cystobacter</taxon>
    </lineage>
</organism>
<proteinExistence type="predicted"/>
<dbReference type="RefSeq" id="WP_071899004.1">
    <property type="nucleotide sequence ID" value="NZ_MPIN01000003.1"/>
</dbReference>
<dbReference type="EMBL" id="MPIN01000003">
    <property type="protein sequence ID" value="OJH40372.1"/>
    <property type="molecule type" value="Genomic_DNA"/>
</dbReference>
<sequence length="145" mass="16152">MTSTGRTLAVHVHDGCDVYVGRAFRAWARPGPLNPVPGRFGNPFKPGGVGTPGAMLRRYFDLWLAALSESEREHVLAEALRRMGPEADAFESYRWYLELRTRHDPAFLADVLALRGNRLGCWCKPGPCHADVLAAWVDARPPGRR</sequence>
<reference evidence="2 3" key="2">
    <citation type="submission" date="2016-12" db="EMBL/GenBank/DDBJ databases">
        <title>Draft Genome Sequence of Cystobacter ferrugineus Strain Cbfe23.</title>
        <authorList>
            <person name="Akbar S."/>
            <person name="Dowd S.E."/>
            <person name="Stevens D.C."/>
        </authorList>
    </citation>
    <scope>NUCLEOTIDE SEQUENCE [LARGE SCALE GENOMIC DNA]</scope>
    <source>
        <strain evidence="2 3">Cbfe23</strain>
    </source>
</reference>
<name>A0A1L9BDN2_9BACT</name>
<dbReference type="STRING" id="83449.BON30_15205"/>
<gene>
    <name evidence="2" type="ORF">BON30_15205</name>
</gene>
<evidence type="ECO:0000259" key="1">
    <source>
        <dbReference type="Pfam" id="PF14216"/>
    </source>
</evidence>
<dbReference type="AlphaFoldDB" id="A0A1L9BDN2"/>